<organism evidence="1">
    <name type="scientific">gut metagenome</name>
    <dbReference type="NCBI Taxonomy" id="749906"/>
    <lineage>
        <taxon>unclassified sequences</taxon>
        <taxon>metagenomes</taxon>
        <taxon>organismal metagenomes</taxon>
    </lineage>
</organism>
<proteinExistence type="predicted"/>
<protein>
    <submittedName>
        <fullName evidence="1">Uncharacterized protein</fullName>
    </submittedName>
</protein>
<comment type="caution">
    <text evidence="1">The sequence shown here is derived from an EMBL/GenBank/DDBJ whole genome shotgun (WGS) entry which is preliminary data.</text>
</comment>
<gene>
    <name evidence="1" type="ORF">EVA_14722</name>
</gene>
<accession>J9CB84</accession>
<evidence type="ECO:0000313" key="1">
    <source>
        <dbReference type="EMBL" id="EJW97170.1"/>
    </source>
</evidence>
<dbReference type="EMBL" id="AMCI01004905">
    <property type="protein sequence ID" value="EJW97170.1"/>
    <property type="molecule type" value="Genomic_DNA"/>
</dbReference>
<reference evidence="1" key="1">
    <citation type="journal article" date="2012" name="PLoS ONE">
        <title>Gene sets for utilization of primary and secondary nutrition supplies in the distal gut of endangered iberian lynx.</title>
        <authorList>
            <person name="Alcaide M."/>
            <person name="Messina E."/>
            <person name="Richter M."/>
            <person name="Bargiela R."/>
            <person name="Peplies J."/>
            <person name="Huws S.A."/>
            <person name="Newbold C.J."/>
            <person name="Golyshin P.N."/>
            <person name="Simon M.A."/>
            <person name="Lopez G."/>
            <person name="Yakimov M.M."/>
            <person name="Ferrer M."/>
        </authorList>
    </citation>
    <scope>NUCLEOTIDE SEQUENCE</scope>
</reference>
<name>J9CB84_9ZZZZ</name>
<dbReference type="AlphaFoldDB" id="J9CB84"/>
<sequence length="46" mass="5202">MMVAQRWTGWYRSRKEVLPLLPLLQPATGRTTASTSSILLDTLTLQ</sequence>